<keyword evidence="2" id="KW-1185">Reference proteome</keyword>
<dbReference type="Proteomes" id="UP001172386">
    <property type="component" value="Unassembled WGS sequence"/>
</dbReference>
<reference evidence="1" key="1">
    <citation type="submission" date="2022-10" db="EMBL/GenBank/DDBJ databases">
        <title>Culturing micro-colonial fungi from biological soil crusts in the Mojave desert and describing Neophaeococcomyces mojavensis, and introducing the new genera and species Taxawa tesnikishii.</title>
        <authorList>
            <person name="Kurbessoian T."/>
            <person name="Stajich J.E."/>
        </authorList>
    </citation>
    <scope>NUCLEOTIDE SEQUENCE</scope>
    <source>
        <strain evidence="1">JES_112</strain>
    </source>
</reference>
<evidence type="ECO:0000313" key="2">
    <source>
        <dbReference type="Proteomes" id="UP001172386"/>
    </source>
</evidence>
<sequence>MATLDRPTLAKRRLARSQARRAQHGDFGNDTEPAFCILCETDVGDAPAKGCQHYVCEPCATYTNVLQAGLDTVAEWYEKKAAGDGSRGSSYGPACVCPEGCEDSIETLIPSEAPFEIIRTHMNYRRMCRRIRTRYAASPEKALFDQLPSKQGPLPEFTSRGKFYAMSDSNTLYAVKPADFFNQPLETVLLRVIDAESEVTSRVLYVWTSKKQQILDVIKVVEAMRYPIPESSVKGDLYSMYFSIRKNGKELKLAQFCPVEDFLEHNDTVMKIREF</sequence>
<gene>
    <name evidence="1" type="ORF">H2198_008195</name>
</gene>
<dbReference type="EMBL" id="JAPDRQ010000193">
    <property type="protein sequence ID" value="KAJ9652552.1"/>
    <property type="molecule type" value="Genomic_DNA"/>
</dbReference>
<organism evidence="1 2">
    <name type="scientific">Neophaeococcomyces mojaviensis</name>
    <dbReference type="NCBI Taxonomy" id="3383035"/>
    <lineage>
        <taxon>Eukaryota</taxon>
        <taxon>Fungi</taxon>
        <taxon>Dikarya</taxon>
        <taxon>Ascomycota</taxon>
        <taxon>Pezizomycotina</taxon>
        <taxon>Eurotiomycetes</taxon>
        <taxon>Chaetothyriomycetidae</taxon>
        <taxon>Chaetothyriales</taxon>
        <taxon>Chaetothyriales incertae sedis</taxon>
        <taxon>Neophaeococcomyces</taxon>
    </lineage>
</organism>
<comment type="caution">
    <text evidence="1">The sequence shown here is derived from an EMBL/GenBank/DDBJ whole genome shotgun (WGS) entry which is preliminary data.</text>
</comment>
<protein>
    <submittedName>
        <fullName evidence="1">Uncharacterized protein</fullName>
    </submittedName>
</protein>
<accession>A0ACC2ZY09</accession>
<proteinExistence type="predicted"/>
<evidence type="ECO:0000313" key="1">
    <source>
        <dbReference type="EMBL" id="KAJ9652552.1"/>
    </source>
</evidence>
<name>A0ACC2ZY09_9EURO</name>